<dbReference type="InterPro" id="IPR022208">
    <property type="entry name" value="DUF3737"/>
</dbReference>
<dbReference type="Pfam" id="PF12541">
    <property type="entry name" value="DUF3737"/>
    <property type="match status" value="1"/>
</dbReference>
<organism evidence="1 2">
    <name type="scientific">Candidatus Gallimonas intestinigallinarum</name>
    <dbReference type="NCBI Taxonomy" id="2838604"/>
    <lineage>
        <taxon>Bacteria</taxon>
        <taxon>Bacillati</taxon>
        <taxon>Bacillota</taxon>
        <taxon>Clostridia</taxon>
        <taxon>Candidatus Gallimonas</taxon>
    </lineage>
</organism>
<dbReference type="Proteomes" id="UP000824044">
    <property type="component" value="Unassembled WGS sequence"/>
</dbReference>
<dbReference type="SUPFAM" id="SSF51126">
    <property type="entry name" value="Pectin lyase-like"/>
    <property type="match status" value="1"/>
</dbReference>
<name>A0A9D2DXM9_9FIRM</name>
<reference evidence="1" key="1">
    <citation type="journal article" date="2021" name="PeerJ">
        <title>Extensive microbial diversity within the chicken gut microbiome revealed by metagenomics and culture.</title>
        <authorList>
            <person name="Gilroy R."/>
            <person name="Ravi A."/>
            <person name="Getino M."/>
            <person name="Pursley I."/>
            <person name="Horton D.L."/>
            <person name="Alikhan N.F."/>
            <person name="Baker D."/>
            <person name="Gharbi K."/>
            <person name="Hall N."/>
            <person name="Watson M."/>
            <person name="Adriaenssens E.M."/>
            <person name="Foster-Nyarko E."/>
            <person name="Jarju S."/>
            <person name="Secka A."/>
            <person name="Antonio M."/>
            <person name="Oren A."/>
            <person name="Chaudhuri R.R."/>
            <person name="La Ragione R."/>
            <person name="Hildebrand F."/>
            <person name="Pallen M.J."/>
        </authorList>
    </citation>
    <scope>NUCLEOTIDE SEQUENCE</scope>
    <source>
        <strain evidence="1">CHK33-5263</strain>
    </source>
</reference>
<sequence length="280" mass="31770">MKLIENQRFGEERALYHAEDLCVRNCRFEGEEDGESALKEGRCIVAENCYMNLRYPFWHVHDLRVSGCELTEHCRAALWYDNGVKITDSRLNGIKALRECRGVELSNCTANSPEFGWKCENIAIENCEIVSEYAFLESGAIHASGLRFEGKYSFQYTRDVMISDSTLKTKDAFWHAKDVTVTDSVIDGEYLGWYSEGLTLIRCHIKGTQPLCYCKRLRLIDCTMENCDLAFEYSDVDATVHGEILSVKNPRSGKIVADKIGEIIKGDSVYPVEAEIVQKG</sequence>
<proteinExistence type="predicted"/>
<protein>
    <submittedName>
        <fullName evidence="1">DUF3737 family protein</fullName>
    </submittedName>
</protein>
<dbReference type="Gene3D" id="2.160.20.10">
    <property type="entry name" value="Single-stranded right-handed beta-helix, Pectin lyase-like"/>
    <property type="match status" value="1"/>
</dbReference>
<dbReference type="InterPro" id="IPR011050">
    <property type="entry name" value="Pectin_lyase_fold/virulence"/>
</dbReference>
<gene>
    <name evidence="1" type="ORF">H9812_05575</name>
</gene>
<comment type="caution">
    <text evidence="1">The sequence shown here is derived from an EMBL/GenBank/DDBJ whole genome shotgun (WGS) entry which is preliminary data.</text>
</comment>
<evidence type="ECO:0000313" key="1">
    <source>
        <dbReference type="EMBL" id="HIZ24920.1"/>
    </source>
</evidence>
<reference evidence="1" key="2">
    <citation type="submission" date="2021-04" db="EMBL/GenBank/DDBJ databases">
        <authorList>
            <person name="Gilroy R."/>
        </authorList>
    </citation>
    <scope>NUCLEOTIDE SEQUENCE</scope>
    <source>
        <strain evidence="1">CHK33-5263</strain>
    </source>
</reference>
<dbReference type="EMBL" id="DXBS01000109">
    <property type="protein sequence ID" value="HIZ24920.1"/>
    <property type="molecule type" value="Genomic_DNA"/>
</dbReference>
<evidence type="ECO:0000313" key="2">
    <source>
        <dbReference type="Proteomes" id="UP000824044"/>
    </source>
</evidence>
<dbReference type="InterPro" id="IPR012334">
    <property type="entry name" value="Pectin_lyas_fold"/>
</dbReference>
<dbReference type="AlphaFoldDB" id="A0A9D2DXM9"/>
<accession>A0A9D2DXM9</accession>